<organism evidence="6 7">
    <name type="scientific">Elysia crispata</name>
    <name type="common">lettuce slug</name>
    <dbReference type="NCBI Taxonomy" id="231223"/>
    <lineage>
        <taxon>Eukaryota</taxon>
        <taxon>Metazoa</taxon>
        <taxon>Spiralia</taxon>
        <taxon>Lophotrochozoa</taxon>
        <taxon>Mollusca</taxon>
        <taxon>Gastropoda</taxon>
        <taxon>Heterobranchia</taxon>
        <taxon>Euthyneura</taxon>
        <taxon>Panpulmonata</taxon>
        <taxon>Sacoglossa</taxon>
        <taxon>Placobranchoidea</taxon>
        <taxon>Plakobranchidae</taxon>
        <taxon>Elysia</taxon>
    </lineage>
</organism>
<evidence type="ECO:0000256" key="3">
    <source>
        <dbReference type="PROSITE-ProRule" id="PRU00043"/>
    </source>
</evidence>
<dbReference type="Proteomes" id="UP001283361">
    <property type="component" value="Unassembled WGS sequence"/>
</dbReference>
<dbReference type="PANTHER" id="PTHR24026">
    <property type="entry name" value="FAT ATYPICAL CADHERIN-RELATED"/>
    <property type="match status" value="1"/>
</dbReference>
<keyword evidence="4" id="KW-0732">Signal</keyword>
<feature type="non-terminal residue" evidence="6">
    <location>
        <position position="457"/>
    </location>
</feature>
<dbReference type="EMBL" id="JAWDGP010005334">
    <property type="protein sequence ID" value="KAK3757749.1"/>
    <property type="molecule type" value="Genomic_DNA"/>
</dbReference>
<keyword evidence="2" id="KW-0472">Membrane</keyword>
<dbReference type="CDD" id="cd11304">
    <property type="entry name" value="Cadherin_repeat"/>
    <property type="match status" value="2"/>
</dbReference>
<keyword evidence="3" id="KW-0106">Calcium</keyword>
<sequence length="457" mass="50272">MAGHQQLWSSLLLGLVALVVTVEPLPEITSFDKVATLNENTLVATGLSTISCSSNPPGDVTRVYLRSVEPGSPCQNCFATLDCGSDKCLQFRPGSGRLNHDITNLYKITVSCEDSARNSVLEVIQVVIIPNQPPKFKPDTLHDSIEVNAKTDPGEVIGKVKAEDDDGDRLSYTLDVVPASAYFAFSIQSNGEVVANVDLRTLCRSFVTLQVTVNDGYNTVGPKIVAVSFKNNLVTPIATNLNTEIQIPEDTTGRIYTYLFVPDDDLTYTVRTSTAESFAQFSTKEQNLDVATTLDYEQENLRVTEIFVQATNGYCESDTYSLEITVTDVNEVPVISDHKTSIEVCEGRVEFAPPFTMTDQDEEDTHQWTIFGGNKDGLVYVHPETGMLGTNIDYDVDPDYDKPKRYSGKFEYKLMVTDKGGLTATATVTASFLDCNDNAPRFSKAFYTYKANECTAP</sequence>
<feature type="domain" description="Cadherin" evidence="5">
    <location>
        <begin position="355"/>
        <end position="442"/>
    </location>
</feature>
<evidence type="ECO:0000313" key="6">
    <source>
        <dbReference type="EMBL" id="KAK3757749.1"/>
    </source>
</evidence>
<dbReference type="PANTHER" id="PTHR24026:SF126">
    <property type="entry name" value="PROTOCADHERIN FAT 4"/>
    <property type="match status" value="1"/>
</dbReference>
<dbReference type="InterPro" id="IPR015919">
    <property type="entry name" value="Cadherin-like_sf"/>
</dbReference>
<keyword evidence="7" id="KW-1185">Reference proteome</keyword>
<reference evidence="6" key="1">
    <citation type="journal article" date="2023" name="G3 (Bethesda)">
        <title>A reference genome for the long-term kleptoplast-retaining sea slug Elysia crispata morphotype clarki.</title>
        <authorList>
            <person name="Eastman K.E."/>
            <person name="Pendleton A.L."/>
            <person name="Shaikh M.A."/>
            <person name="Suttiyut T."/>
            <person name="Ogas R."/>
            <person name="Tomko P."/>
            <person name="Gavelis G."/>
            <person name="Widhalm J.R."/>
            <person name="Wisecaver J.H."/>
        </authorList>
    </citation>
    <scope>NUCLEOTIDE SEQUENCE</scope>
    <source>
        <strain evidence="6">ECLA1</strain>
    </source>
</reference>
<evidence type="ECO:0000313" key="7">
    <source>
        <dbReference type="Proteomes" id="UP001283361"/>
    </source>
</evidence>
<dbReference type="PRINTS" id="PR00205">
    <property type="entry name" value="CADHERIN"/>
</dbReference>
<dbReference type="GO" id="GO:0005886">
    <property type="term" value="C:plasma membrane"/>
    <property type="evidence" value="ECO:0007669"/>
    <property type="project" value="UniProtKB-SubCell"/>
</dbReference>
<dbReference type="GO" id="GO:0005509">
    <property type="term" value="F:calcium ion binding"/>
    <property type="evidence" value="ECO:0007669"/>
    <property type="project" value="UniProtKB-UniRule"/>
</dbReference>
<name>A0AAE0YV37_9GAST</name>
<dbReference type="SUPFAM" id="SSF49313">
    <property type="entry name" value="Cadherin-like"/>
    <property type="match status" value="3"/>
</dbReference>
<accession>A0AAE0YV37</accession>
<dbReference type="Gene3D" id="2.60.40.60">
    <property type="entry name" value="Cadherins"/>
    <property type="match status" value="2"/>
</dbReference>
<evidence type="ECO:0000256" key="1">
    <source>
        <dbReference type="ARBA" id="ARBA00022692"/>
    </source>
</evidence>
<dbReference type="PROSITE" id="PS50268">
    <property type="entry name" value="CADHERIN_2"/>
    <property type="match status" value="2"/>
</dbReference>
<evidence type="ECO:0000256" key="2">
    <source>
        <dbReference type="ARBA" id="ARBA00022989"/>
    </source>
</evidence>
<keyword evidence="2" id="KW-1133">Transmembrane helix</keyword>
<feature type="chain" id="PRO_5041985356" description="Cadherin domain-containing protein" evidence="4">
    <location>
        <begin position="22"/>
        <end position="457"/>
    </location>
</feature>
<gene>
    <name evidence="6" type="ORF">RRG08_056135</name>
</gene>
<dbReference type="AlphaFoldDB" id="A0AAE0YV37"/>
<dbReference type="GO" id="GO:0007156">
    <property type="term" value="P:homophilic cell adhesion via plasma membrane adhesion molecules"/>
    <property type="evidence" value="ECO:0007669"/>
    <property type="project" value="InterPro"/>
</dbReference>
<comment type="caution">
    <text evidence="6">The sequence shown here is derived from an EMBL/GenBank/DDBJ whole genome shotgun (WGS) entry which is preliminary data.</text>
</comment>
<evidence type="ECO:0000259" key="5">
    <source>
        <dbReference type="PROSITE" id="PS50268"/>
    </source>
</evidence>
<proteinExistence type="predicted"/>
<keyword evidence="1" id="KW-0812">Transmembrane</keyword>
<feature type="signal peptide" evidence="4">
    <location>
        <begin position="1"/>
        <end position="21"/>
    </location>
</feature>
<protein>
    <recommendedName>
        <fullName evidence="5">Cadherin domain-containing protein</fullName>
    </recommendedName>
</protein>
<feature type="domain" description="Cadherin" evidence="5">
    <location>
        <begin position="266"/>
        <end position="335"/>
    </location>
</feature>
<evidence type="ECO:0000256" key="4">
    <source>
        <dbReference type="SAM" id="SignalP"/>
    </source>
</evidence>
<dbReference type="InterPro" id="IPR002126">
    <property type="entry name" value="Cadherin-like_dom"/>
</dbReference>